<organism evidence="1 2">
    <name type="scientific">Atopobium deltae</name>
    <dbReference type="NCBI Taxonomy" id="1393034"/>
    <lineage>
        <taxon>Bacteria</taxon>
        <taxon>Bacillati</taxon>
        <taxon>Actinomycetota</taxon>
        <taxon>Coriobacteriia</taxon>
        <taxon>Coriobacteriales</taxon>
        <taxon>Atopobiaceae</taxon>
        <taxon>Atopobium</taxon>
    </lineage>
</organism>
<keyword evidence="2" id="KW-1185">Reference proteome</keyword>
<gene>
    <name evidence="1" type="ORF">HMPREF3192_00040</name>
</gene>
<dbReference type="AlphaFoldDB" id="A0A133XXG3"/>
<dbReference type="STRING" id="1393034.HMPREF3192_00040"/>
<comment type="caution">
    <text evidence="1">The sequence shown here is derived from an EMBL/GenBank/DDBJ whole genome shotgun (WGS) entry which is preliminary data.</text>
</comment>
<proteinExistence type="predicted"/>
<protein>
    <submittedName>
        <fullName evidence="1">Uncharacterized protein</fullName>
    </submittedName>
</protein>
<accession>A0A133XXG3</accession>
<sequence>MGISPYVLLKCKFCKNWYTVLVLVSGAGEKIGWLHGGAVQPAADVT</sequence>
<reference evidence="2" key="1">
    <citation type="submission" date="2016-01" db="EMBL/GenBank/DDBJ databases">
        <authorList>
            <person name="Mitreva M."/>
            <person name="Pepin K.H."/>
            <person name="Mihindukulasuriya K.A."/>
            <person name="Fulton R."/>
            <person name="Fronick C."/>
            <person name="O'Laughlin M."/>
            <person name="Miner T."/>
            <person name="Herter B."/>
            <person name="Rosa B.A."/>
            <person name="Cordes M."/>
            <person name="Tomlinson C."/>
            <person name="Wollam A."/>
            <person name="Palsikar V.B."/>
            <person name="Mardis E.R."/>
            <person name="Wilson R.K."/>
        </authorList>
    </citation>
    <scope>NUCLEOTIDE SEQUENCE [LARGE SCALE GENOMIC DNA]</scope>
    <source>
        <strain evidence="2">DNF00019</strain>
    </source>
</reference>
<evidence type="ECO:0000313" key="1">
    <source>
        <dbReference type="EMBL" id="KXB35635.1"/>
    </source>
</evidence>
<dbReference type="Proteomes" id="UP000070675">
    <property type="component" value="Unassembled WGS sequence"/>
</dbReference>
<dbReference type="EMBL" id="LSCR01000001">
    <property type="protein sequence ID" value="KXB35635.1"/>
    <property type="molecule type" value="Genomic_DNA"/>
</dbReference>
<evidence type="ECO:0000313" key="2">
    <source>
        <dbReference type="Proteomes" id="UP000070675"/>
    </source>
</evidence>
<name>A0A133XXG3_9ACTN</name>
<dbReference type="PATRIC" id="fig|1393034.3.peg.36"/>